<gene>
    <name evidence="10" type="ORF">SALB_01866</name>
</gene>
<protein>
    <submittedName>
        <fullName evidence="10">Membrane protein</fullName>
    </submittedName>
</protein>
<accession>A0A059VQB3</accession>
<comment type="caution">
    <text evidence="10">The sequence shown here is derived from an EMBL/GenBank/DDBJ whole genome shotgun (WGS) entry which is preliminary data.</text>
</comment>
<dbReference type="GO" id="GO:0016491">
    <property type="term" value="F:oxidoreductase activity"/>
    <property type="evidence" value="ECO:0007669"/>
    <property type="project" value="UniProtKB-KW"/>
</dbReference>
<evidence type="ECO:0000256" key="4">
    <source>
        <dbReference type="ARBA" id="ARBA00022719"/>
    </source>
</evidence>
<dbReference type="InterPro" id="IPR041714">
    <property type="entry name" value="VKOR_Actinobacteria"/>
</dbReference>
<name>A0A059VQB3_STRNR</name>
<dbReference type="eggNOG" id="COG4243">
    <property type="taxonomic scope" value="Bacteria"/>
</dbReference>
<evidence type="ECO:0000256" key="8">
    <source>
        <dbReference type="ARBA" id="ARBA00023157"/>
    </source>
</evidence>
<evidence type="ECO:0000313" key="11">
    <source>
        <dbReference type="Proteomes" id="UP000288351"/>
    </source>
</evidence>
<keyword evidence="4" id="KW-0874">Quinone</keyword>
<evidence type="ECO:0000256" key="7">
    <source>
        <dbReference type="ARBA" id="ARBA00023136"/>
    </source>
</evidence>
<keyword evidence="3" id="KW-0812">Transmembrane</keyword>
<dbReference type="GO" id="GO:0048038">
    <property type="term" value="F:quinone binding"/>
    <property type="evidence" value="ECO:0007669"/>
    <property type="project" value="UniProtKB-KW"/>
</dbReference>
<dbReference type="Gene3D" id="1.20.1440.130">
    <property type="entry name" value="VKOR domain"/>
    <property type="match status" value="1"/>
</dbReference>
<dbReference type="AlphaFoldDB" id="A0A059VQB3"/>
<dbReference type="PANTHER" id="PTHR34573">
    <property type="entry name" value="VKC DOMAIN-CONTAINING PROTEIN"/>
    <property type="match status" value="1"/>
</dbReference>
<keyword evidence="5" id="KW-1133">Transmembrane helix</keyword>
<dbReference type="SMART" id="SM00756">
    <property type="entry name" value="VKc"/>
    <property type="match status" value="1"/>
</dbReference>
<dbReference type="Proteomes" id="UP000288351">
    <property type="component" value="Unassembled WGS sequence"/>
</dbReference>
<comment type="similarity">
    <text evidence="2">Belongs to the VKOR family.</text>
</comment>
<sequence length="209" mass="23204">MEITNDSSPRAVSRTAEGRVAAGRAFAWLLVLGGGAGLIASWGITLDKIKLLYDPNYTPGCSINSVVSCSDIMASDQASVFGFPNSMLGLVAYGIVVCVGVSLLAGGRFRRWYWLTLHAGTLFGIGFCTWLQFESLYRINAVCLWCCLAWIATTVLFWYMTSFNFRHGVLPVPGWVKVFFSEFAWALPVLHIGIIAILILVRWWDFWTS</sequence>
<keyword evidence="7" id="KW-0472">Membrane</keyword>
<dbReference type="PANTHER" id="PTHR34573:SF1">
    <property type="entry name" value="VITAMIN K EPOXIDE REDUCTASE DOMAIN-CONTAINING PROTEIN"/>
    <property type="match status" value="1"/>
</dbReference>
<dbReference type="STRING" id="68570.DC74_1061"/>
<dbReference type="InterPro" id="IPR038354">
    <property type="entry name" value="VKOR_sf"/>
</dbReference>
<keyword evidence="8" id="KW-1015">Disulfide bond</keyword>
<evidence type="ECO:0000256" key="5">
    <source>
        <dbReference type="ARBA" id="ARBA00022989"/>
    </source>
</evidence>
<evidence type="ECO:0000313" key="10">
    <source>
        <dbReference type="EMBL" id="GCB89192.1"/>
    </source>
</evidence>
<keyword evidence="9" id="KW-0676">Redox-active center</keyword>
<proteinExistence type="inferred from homology"/>
<dbReference type="CDD" id="cd12922">
    <property type="entry name" value="VKOR_5"/>
    <property type="match status" value="1"/>
</dbReference>
<reference evidence="10 11" key="1">
    <citation type="journal article" date="2019" name="Microbiol. Resour. Announc.">
        <title>Draft Genome Sequence of the Most Traditional epsilon-Poly-l-Lysine Producer, Streptomyces albulus NBRC14147.</title>
        <authorList>
            <person name="Yamanaka K."/>
            <person name="Hamano Y."/>
        </authorList>
    </citation>
    <scope>NUCLEOTIDE SEQUENCE [LARGE SCALE GENOMIC DNA]</scope>
    <source>
        <strain evidence="10 11">NBRC 14147</strain>
    </source>
</reference>
<evidence type="ECO:0000256" key="6">
    <source>
        <dbReference type="ARBA" id="ARBA00023002"/>
    </source>
</evidence>
<evidence type="ECO:0000256" key="1">
    <source>
        <dbReference type="ARBA" id="ARBA00004141"/>
    </source>
</evidence>
<dbReference type="EMBL" id="BHXC01000006">
    <property type="protein sequence ID" value="GCB89192.1"/>
    <property type="molecule type" value="Genomic_DNA"/>
</dbReference>
<evidence type="ECO:0000256" key="9">
    <source>
        <dbReference type="ARBA" id="ARBA00023284"/>
    </source>
</evidence>
<evidence type="ECO:0000256" key="3">
    <source>
        <dbReference type="ARBA" id="ARBA00022692"/>
    </source>
</evidence>
<organism evidence="10 11">
    <name type="scientific">Streptomyces noursei</name>
    <name type="common">Streptomyces albulus</name>
    <dbReference type="NCBI Taxonomy" id="1971"/>
    <lineage>
        <taxon>Bacteria</taxon>
        <taxon>Bacillati</taxon>
        <taxon>Actinomycetota</taxon>
        <taxon>Actinomycetes</taxon>
        <taxon>Kitasatosporales</taxon>
        <taxon>Streptomycetaceae</taxon>
        <taxon>Streptomyces</taxon>
    </lineage>
</organism>
<dbReference type="RefSeq" id="WP_037631840.1">
    <property type="nucleotide sequence ID" value="NZ_BHXC01000006.1"/>
</dbReference>
<dbReference type="InterPro" id="IPR012932">
    <property type="entry name" value="VKOR"/>
</dbReference>
<keyword evidence="6" id="KW-0560">Oxidoreductase</keyword>
<dbReference type="Pfam" id="PF07884">
    <property type="entry name" value="VKOR"/>
    <property type="match status" value="1"/>
</dbReference>
<comment type="subcellular location">
    <subcellularLocation>
        <location evidence="1">Membrane</location>
        <topology evidence="1">Multi-pass membrane protein</topology>
    </subcellularLocation>
</comment>
<evidence type="ECO:0000256" key="2">
    <source>
        <dbReference type="ARBA" id="ARBA00006214"/>
    </source>
</evidence>
<dbReference type="GO" id="GO:0016020">
    <property type="term" value="C:membrane"/>
    <property type="evidence" value="ECO:0007669"/>
    <property type="project" value="UniProtKB-SubCell"/>
</dbReference>